<accession>A0A1I4XUV6</accession>
<gene>
    <name evidence="2" type="ORF">SAMN05444143_109133</name>
</gene>
<feature type="signal peptide" evidence="1">
    <location>
        <begin position="1"/>
        <end position="21"/>
    </location>
</feature>
<evidence type="ECO:0000256" key="1">
    <source>
        <dbReference type="SAM" id="SignalP"/>
    </source>
</evidence>
<dbReference type="Proteomes" id="UP000182961">
    <property type="component" value="Unassembled WGS sequence"/>
</dbReference>
<sequence>MKKKILFFFLSVFIFSLYSCSSDDNNNEYYDLNVVFISNNPDSNVLISGTGIIGGKYIKKVHKEVVSVPRYSEKIFYASCEDEKTLLTIKIFNSKGKLIQEKSQNSGVAIIILPKFKKK</sequence>
<dbReference type="AlphaFoldDB" id="A0A1I4XUV6"/>
<organism evidence="2 3">
    <name type="scientific">Flavobacterium succinicans</name>
    <dbReference type="NCBI Taxonomy" id="29536"/>
    <lineage>
        <taxon>Bacteria</taxon>
        <taxon>Pseudomonadati</taxon>
        <taxon>Bacteroidota</taxon>
        <taxon>Flavobacteriia</taxon>
        <taxon>Flavobacteriales</taxon>
        <taxon>Flavobacteriaceae</taxon>
        <taxon>Flavobacterium</taxon>
    </lineage>
</organism>
<evidence type="ECO:0008006" key="4">
    <source>
        <dbReference type="Google" id="ProtNLM"/>
    </source>
</evidence>
<proteinExistence type="predicted"/>
<reference evidence="3" key="1">
    <citation type="submission" date="2016-10" db="EMBL/GenBank/DDBJ databases">
        <authorList>
            <person name="Varghese N."/>
            <person name="Submissions S."/>
        </authorList>
    </citation>
    <scope>NUCLEOTIDE SEQUENCE [LARGE SCALE GENOMIC DNA]</scope>
    <source>
        <strain evidence="3">DSM 4002</strain>
    </source>
</reference>
<evidence type="ECO:0000313" key="2">
    <source>
        <dbReference type="EMBL" id="SFN29020.1"/>
    </source>
</evidence>
<protein>
    <recommendedName>
        <fullName evidence="4">Lipoprotein</fullName>
    </recommendedName>
</protein>
<name>A0A1I4XUV6_9FLAO</name>
<keyword evidence="3" id="KW-1185">Reference proteome</keyword>
<dbReference type="EMBL" id="FOUT01000009">
    <property type="protein sequence ID" value="SFN29020.1"/>
    <property type="molecule type" value="Genomic_DNA"/>
</dbReference>
<dbReference type="eggNOG" id="ENOG5030ZAK">
    <property type="taxonomic scope" value="Bacteria"/>
</dbReference>
<dbReference type="RefSeq" id="WP_024981163.1">
    <property type="nucleotide sequence ID" value="NZ_FOUT01000009.1"/>
</dbReference>
<feature type="chain" id="PRO_5010296933" description="Lipoprotein" evidence="1">
    <location>
        <begin position="22"/>
        <end position="119"/>
    </location>
</feature>
<keyword evidence="1" id="KW-0732">Signal</keyword>
<evidence type="ECO:0000313" key="3">
    <source>
        <dbReference type="Proteomes" id="UP000182961"/>
    </source>
</evidence>
<dbReference type="PROSITE" id="PS51257">
    <property type="entry name" value="PROKAR_LIPOPROTEIN"/>
    <property type="match status" value="1"/>
</dbReference>